<dbReference type="InterPro" id="IPR013249">
    <property type="entry name" value="RNA_pol_sigma70_r4_t2"/>
</dbReference>
<dbReference type="EMBL" id="SVNY01000006">
    <property type="protein sequence ID" value="MBE6834358.1"/>
    <property type="molecule type" value="Genomic_DNA"/>
</dbReference>
<dbReference type="GO" id="GO:0006352">
    <property type="term" value="P:DNA-templated transcription initiation"/>
    <property type="evidence" value="ECO:0007669"/>
    <property type="project" value="InterPro"/>
</dbReference>
<evidence type="ECO:0000313" key="2">
    <source>
        <dbReference type="EMBL" id="MBE6834358.1"/>
    </source>
</evidence>
<reference evidence="2" key="1">
    <citation type="submission" date="2019-04" db="EMBL/GenBank/DDBJ databases">
        <title>Evolution of Biomass-Degrading Anaerobic Consortia Revealed by Metagenomics.</title>
        <authorList>
            <person name="Peng X."/>
        </authorList>
    </citation>
    <scope>NUCLEOTIDE SEQUENCE</scope>
    <source>
        <strain evidence="2">SIG551</strain>
    </source>
</reference>
<dbReference type="Gene3D" id="1.10.10.10">
    <property type="entry name" value="Winged helix-like DNA-binding domain superfamily/Winged helix DNA-binding domain"/>
    <property type="match status" value="1"/>
</dbReference>
<gene>
    <name evidence="2" type="ORF">E7512_12405</name>
</gene>
<accession>A0A928Q3U3</accession>
<sequence length="137" mass="16293">MREYTLIVKGERIPVTYDVYKAYYQEYEHERYLKNKAANHEYSIEQFIEAGVSIEFICLDSIIPVEDKVLKTEQIAQLYRCLDKLSAEEQMIIRSIFFEEKTERELAKRLQISASAVGYRKRKILKALYQGMRSYTD</sequence>
<dbReference type="GO" id="GO:0016987">
    <property type="term" value="F:sigma factor activity"/>
    <property type="evidence" value="ECO:0007669"/>
    <property type="project" value="InterPro"/>
</dbReference>
<dbReference type="InterPro" id="IPR014284">
    <property type="entry name" value="RNA_pol_sigma-70_dom"/>
</dbReference>
<feature type="domain" description="RNA polymerase sigma factor 70 region 4 type 2" evidence="1">
    <location>
        <begin position="76"/>
        <end position="128"/>
    </location>
</feature>
<dbReference type="SUPFAM" id="SSF88659">
    <property type="entry name" value="Sigma3 and sigma4 domains of RNA polymerase sigma factors"/>
    <property type="match status" value="1"/>
</dbReference>
<protein>
    <submittedName>
        <fullName evidence="2">Sigma-70 family RNA polymerase sigma factor</fullName>
    </submittedName>
</protein>
<dbReference type="Proteomes" id="UP000754750">
    <property type="component" value="Unassembled WGS sequence"/>
</dbReference>
<dbReference type="AlphaFoldDB" id="A0A928Q3U3"/>
<name>A0A928Q3U3_9FIRM</name>
<evidence type="ECO:0000259" key="1">
    <source>
        <dbReference type="Pfam" id="PF08281"/>
    </source>
</evidence>
<dbReference type="RefSeq" id="WP_326840837.1">
    <property type="nucleotide sequence ID" value="NZ_SVNY01000006.1"/>
</dbReference>
<evidence type="ECO:0000313" key="3">
    <source>
        <dbReference type="Proteomes" id="UP000754750"/>
    </source>
</evidence>
<proteinExistence type="predicted"/>
<comment type="caution">
    <text evidence="2">The sequence shown here is derived from an EMBL/GenBank/DDBJ whole genome shotgun (WGS) entry which is preliminary data.</text>
</comment>
<dbReference type="Pfam" id="PF08281">
    <property type="entry name" value="Sigma70_r4_2"/>
    <property type="match status" value="1"/>
</dbReference>
<dbReference type="GO" id="GO:0003677">
    <property type="term" value="F:DNA binding"/>
    <property type="evidence" value="ECO:0007669"/>
    <property type="project" value="InterPro"/>
</dbReference>
<dbReference type="NCBIfam" id="TIGR02937">
    <property type="entry name" value="sigma70-ECF"/>
    <property type="match status" value="1"/>
</dbReference>
<dbReference type="InterPro" id="IPR036388">
    <property type="entry name" value="WH-like_DNA-bd_sf"/>
</dbReference>
<dbReference type="InterPro" id="IPR013324">
    <property type="entry name" value="RNA_pol_sigma_r3/r4-like"/>
</dbReference>
<organism evidence="2 3">
    <name type="scientific">Faecalispora sporosphaeroides</name>
    <dbReference type="NCBI Taxonomy" id="1549"/>
    <lineage>
        <taxon>Bacteria</taxon>
        <taxon>Bacillati</taxon>
        <taxon>Bacillota</taxon>
        <taxon>Clostridia</taxon>
        <taxon>Eubacteriales</taxon>
        <taxon>Oscillospiraceae</taxon>
        <taxon>Faecalispora</taxon>
    </lineage>
</organism>